<proteinExistence type="predicted"/>
<keyword evidence="3" id="KW-1185">Reference proteome</keyword>
<evidence type="ECO:0000313" key="3">
    <source>
        <dbReference type="Proteomes" id="UP000199109"/>
    </source>
</evidence>
<accession>A0A1G7BQA6</accession>
<feature type="signal peptide" evidence="1">
    <location>
        <begin position="1"/>
        <end position="21"/>
    </location>
</feature>
<organism evidence="2 3">
    <name type="scientific">Pricia antarctica</name>
    <dbReference type="NCBI Taxonomy" id="641691"/>
    <lineage>
        <taxon>Bacteria</taxon>
        <taxon>Pseudomonadati</taxon>
        <taxon>Bacteroidota</taxon>
        <taxon>Flavobacteriia</taxon>
        <taxon>Flavobacteriales</taxon>
        <taxon>Flavobacteriaceae</taxon>
        <taxon>Pricia</taxon>
    </lineage>
</organism>
<dbReference type="AlphaFoldDB" id="A0A1G7BQA6"/>
<feature type="chain" id="PRO_5011769717" description="Intein N-terminal splicing region" evidence="1">
    <location>
        <begin position="22"/>
        <end position="168"/>
    </location>
</feature>
<evidence type="ECO:0000313" key="2">
    <source>
        <dbReference type="EMBL" id="SDE29157.1"/>
    </source>
</evidence>
<dbReference type="EMBL" id="FNAO01000004">
    <property type="protein sequence ID" value="SDE29157.1"/>
    <property type="molecule type" value="Genomic_DNA"/>
</dbReference>
<protein>
    <recommendedName>
        <fullName evidence="4">Intein N-terminal splicing region</fullName>
    </recommendedName>
</protein>
<gene>
    <name evidence="2" type="ORF">SAMN05421636_104248</name>
</gene>
<sequence length="168" mass="19446">MKSIDVSMFAVVLFSMGCLYAQNPNRELSQETTEKKYEVYEEGQLVKKSVKIHTVIRQDVQFDTVVENKIDARRINTPKKIFKTVSIDNDMDPEYDETIKFSYASDAKKDFLINVNDDEIFTALEKSKYLNVKDNKDMSEENLNEMIVITGDDGKVIQLELEQNDPQE</sequence>
<dbReference type="Proteomes" id="UP000199109">
    <property type="component" value="Unassembled WGS sequence"/>
</dbReference>
<dbReference type="OrthoDB" id="1452108at2"/>
<evidence type="ECO:0000256" key="1">
    <source>
        <dbReference type="SAM" id="SignalP"/>
    </source>
</evidence>
<name>A0A1G7BQA6_9FLAO</name>
<evidence type="ECO:0008006" key="4">
    <source>
        <dbReference type="Google" id="ProtNLM"/>
    </source>
</evidence>
<keyword evidence="1" id="KW-0732">Signal</keyword>
<dbReference type="RefSeq" id="WP_091867820.1">
    <property type="nucleotide sequence ID" value="NZ_FNAO01000004.1"/>
</dbReference>
<reference evidence="2 3" key="1">
    <citation type="submission" date="2016-10" db="EMBL/GenBank/DDBJ databases">
        <authorList>
            <person name="de Groot N.N."/>
        </authorList>
    </citation>
    <scope>NUCLEOTIDE SEQUENCE [LARGE SCALE GENOMIC DNA]</scope>
    <source>
        <strain evidence="2 3">DSM 23421</strain>
    </source>
</reference>
<dbReference type="PROSITE" id="PS51257">
    <property type="entry name" value="PROKAR_LIPOPROTEIN"/>
    <property type="match status" value="1"/>
</dbReference>